<comment type="caution">
    <text evidence="2">The sequence shown here is derived from an EMBL/GenBank/DDBJ whole genome shotgun (WGS) entry which is preliminary data.</text>
</comment>
<dbReference type="GO" id="GO:0005576">
    <property type="term" value="C:extracellular region"/>
    <property type="evidence" value="ECO:0007669"/>
    <property type="project" value="TreeGrafter"/>
</dbReference>
<feature type="signal peptide" evidence="1">
    <location>
        <begin position="1"/>
        <end position="19"/>
    </location>
</feature>
<organism evidence="2 3">
    <name type="scientific">Venturia nashicola</name>
    <dbReference type="NCBI Taxonomy" id="86259"/>
    <lineage>
        <taxon>Eukaryota</taxon>
        <taxon>Fungi</taxon>
        <taxon>Dikarya</taxon>
        <taxon>Ascomycota</taxon>
        <taxon>Pezizomycotina</taxon>
        <taxon>Dothideomycetes</taxon>
        <taxon>Pleosporomycetidae</taxon>
        <taxon>Venturiales</taxon>
        <taxon>Venturiaceae</taxon>
        <taxon>Venturia</taxon>
    </lineage>
</organism>
<accession>A0A4Z1P331</accession>
<keyword evidence="3" id="KW-1185">Reference proteome</keyword>
<protein>
    <submittedName>
        <fullName evidence="2">Arylsulfatase</fullName>
    </submittedName>
</protein>
<name>A0A4Z1P331_9PEZI</name>
<dbReference type="PANTHER" id="PTHR38787">
    <property type="entry name" value="REGULATORY P DOMAIN-CONTAINING PROTEIN"/>
    <property type="match status" value="1"/>
</dbReference>
<evidence type="ECO:0000256" key="1">
    <source>
        <dbReference type="SAM" id="SignalP"/>
    </source>
</evidence>
<dbReference type="PANTHER" id="PTHR38787:SF3">
    <property type="entry name" value="REGULATORY P DOMAIN-CONTAINING PROTEIN"/>
    <property type="match status" value="1"/>
</dbReference>
<gene>
    <name evidence="2" type="ORF">E6O75_ATG02277</name>
</gene>
<feature type="chain" id="PRO_5021445269" evidence="1">
    <location>
        <begin position="20"/>
        <end position="478"/>
    </location>
</feature>
<dbReference type="AlphaFoldDB" id="A0A4Z1P331"/>
<keyword evidence="1" id="KW-0732">Signal</keyword>
<proteinExistence type="predicted"/>
<dbReference type="NCBIfam" id="TIGR04312">
    <property type="entry name" value="choice_anch_B"/>
    <property type="match status" value="1"/>
</dbReference>
<dbReference type="Proteomes" id="UP000298493">
    <property type="component" value="Unassembled WGS sequence"/>
</dbReference>
<evidence type="ECO:0000313" key="3">
    <source>
        <dbReference type="Proteomes" id="UP000298493"/>
    </source>
</evidence>
<dbReference type="InterPro" id="IPR027589">
    <property type="entry name" value="Choice_anch_B"/>
</dbReference>
<evidence type="ECO:0000313" key="2">
    <source>
        <dbReference type="EMBL" id="TID23103.1"/>
    </source>
</evidence>
<dbReference type="EMBL" id="SNSC02000007">
    <property type="protein sequence ID" value="TID23103.1"/>
    <property type="molecule type" value="Genomic_DNA"/>
</dbReference>
<dbReference type="STRING" id="86259.A0A4Z1P331"/>
<sequence length="478" mass="53923">MLWTRSVAIATALAGYGFAKEMAPNNTLGEVLYDSGIMMERIMMRKVTKWDQLRKAGRFASEQYPPIDTMVKCVDGLATAIPGNANYTFRCNNIDLYSFKSHASLGSPAGEGSSSWGWTSPQGREFIAVGQSDGTAFVEISKEGKIIFLGRLPRTPGSLPIIWREIRLFKDYAIIGTESDDHGIQIFDMRKLLEIDPASPKTFSHEKDLTSFYNKLPSGRTHTIQVNEETNFIYSAGARPRNDTCRSGLIFINVTDITNPTSPGCAWEDGYVHDAQCLIYRGPDKKFVGREICYGYNEDTLTIYDVTDKTKPIIVSRTSYEGAQYTHQGWVLDKQWQEWLLMDDEYDEIEEVGLARDGRPVTYIWNIADLTKPRQTGYFKSSQRSIDHNMYVIDGYAYQSHYGSGFRVLDVRSVPTDPTGKGVKEIGFFDIYPEDDGEERGGVSEFIGTWSSYAYFKSGFIFVNTIERGGFVVKMASY</sequence>
<reference evidence="2 3" key="1">
    <citation type="submission" date="2019-04" db="EMBL/GenBank/DDBJ databases">
        <title>High contiguity whole genome sequence and gene annotation resource for two Venturia nashicola isolates.</title>
        <authorList>
            <person name="Prokchorchik M."/>
            <person name="Won K."/>
            <person name="Lee Y."/>
            <person name="Choi E.D."/>
            <person name="Segonzac C."/>
            <person name="Sohn K.H."/>
        </authorList>
    </citation>
    <scope>NUCLEOTIDE SEQUENCE [LARGE SCALE GENOMIC DNA]</scope>
    <source>
        <strain evidence="2 3">PRI2</strain>
    </source>
</reference>